<keyword evidence="3" id="KW-0456">Lyase</keyword>
<dbReference type="GO" id="GO:0009264">
    <property type="term" value="P:deoxyribonucleotide catabolic process"/>
    <property type="evidence" value="ECO:0007669"/>
    <property type="project" value="InterPro"/>
</dbReference>
<evidence type="ECO:0000313" key="4">
    <source>
        <dbReference type="Proteomes" id="UP000271587"/>
    </source>
</evidence>
<dbReference type="OrthoDB" id="6579831at2"/>
<keyword evidence="1" id="KW-0963">Cytoplasm</keyword>
<dbReference type="Gene3D" id="3.20.20.70">
    <property type="entry name" value="Aldolase class I"/>
    <property type="match status" value="1"/>
</dbReference>
<dbReference type="RefSeq" id="WP_123935456.1">
    <property type="nucleotide sequence ID" value="NZ_CP033897.1"/>
</dbReference>
<dbReference type="GO" id="GO:0005737">
    <property type="term" value="C:cytoplasm"/>
    <property type="evidence" value="ECO:0007669"/>
    <property type="project" value="InterPro"/>
</dbReference>
<dbReference type="GO" id="GO:0004139">
    <property type="term" value="F:deoxyribose-phosphate aldolase activity"/>
    <property type="evidence" value="ECO:0007669"/>
    <property type="project" value="UniProtKB-EC"/>
</dbReference>
<organism evidence="3 4">
    <name type="scientific">Corynebacterium gerontici</name>
    <dbReference type="NCBI Taxonomy" id="2079234"/>
    <lineage>
        <taxon>Bacteria</taxon>
        <taxon>Bacillati</taxon>
        <taxon>Actinomycetota</taxon>
        <taxon>Actinomycetes</taxon>
        <taxon>Mycobacteriales</taxon>
        <taxon>Corynebacteriaceae</taxon>
        <taxon>Corynebacterium</taxon>
    </lineage>
</organism>
<keyword evidence="2" id="KW-0704">Schiff base</keyword>
<dbReference type="KEGG" id="cgk:CGERO_09815"/>
<protein>
    <submittedName>
        <fullName evidence="3">Deoxyribose-phosphate aldolase</fullName>
        <ecNumber evidence="3">4.1.2.4</ecNumber>
    </submittedName>
</protein>
<accession>A0A3G6J733</accession>
<evidence type="ECO:0000313" key="3">
    <source>
        <dbReference type="EMBL" id="AZA12250.1"/>
    </source>
</evidence>
<dbReference type="InterPro" id="IPR013785">
    <property type="entry name" value="Aldolase_TIM"/>
</dbReference>
<dbReference type="Proteomes" id="UP000271587">
    <property type="component" value="Chromosome"/>
</dbReference>
<dbReference type="GO" id="GO:0016052">
    <property type="term" value="P:carbohydrate catabolic process"/>
    <property type="evidence" value="ECO:0007669"/>
    <property type="project" value="TreeGrafter"/>
</dbReference>
<dbReference type="InterPro" id="IPR011343">
    <property type="entry name" value="DeoC"/>
</dbReference>
<reference evidence="3 4" key="1">
    <citation type="submission" date="2018-11" db="EMBL/GenBank/DDBJ databases">
        <authorList>
            <person name="Kleinhagauer T."/>
            <person name="Glaeser S.P."/>
            <person name="Spergser J."/>
            <person name="Ruckert C."/>
            <person name="Kaempfer P."/>
            <person name="Busse H.-J."/>
        </authorList>
    </citation>
    <scope>NUCLEOTIDE SEQUENCE [LARGE SCALE GENOMIC DNA]</scope>
    <source>
        <strain evidence="3 4">W8</strain>
    </source>
</reference>
<dbReference type="AlphaFoldDB" id="A0A3G6J733"/>
<name>A0A3G6J733_9CORY</name>
<evidence type="ECO:0000256" key="1">
    <source>
        <dbReference type="ARBA" id="ARBA00022490"/>
    </source>
</evidence>
<evidence type="ECO:0000256" key="2">
    <source>
        <dbReference type="ARBA" id="ARBA00023270"/>
    </source>
</evidence>
<dbReference type="InterPro" id="IPR002915">
    <property type="entry name" value="DeoC/FbaB/LacD_aldolase"/>
</dbReference>
<dbReference type="PANTHER" id="PTHR10889:SF1">
    <property type="entry name" value="DEOXYRIBOSE-PHOSPHATE ALDOLASE"/>
    <property type="match status" value="1"/>
</dbReference>
<dbReference type="EMBL" id="CP033897">
    <property type="protein sequence ID" value="AZA12250.1"/>
    <property type="molecule type" value="Genomic_DNA"/>
</dbReference>
<proteinExistence type="predicted"/>
<dbReference type="PANTHER" id="PTHR10889">
    <property type="entry name" value="DEOXYRIBOSE-PHOSPHATE ALDOLASE"/>
    <property type="match status" value="1"/>
</dbReference>
<dbReference type="SUPFAM" id="SSF51569">
    <property type="entry name" value="Aldolase"/>
    <property type="match status" value="1"/>
</dbReference>
<gene>
    <name evidence="3" type="primary">deoC</name>
    <name evidence="3" type="ORF">CGERO_09815</name>
</gene>
<keyword evidence="4" id="KW-1185">Reference proteome</keyword>
<dbReference type="SMART" id="SM01133">
    <property type="entry name" value="DeoC"/>
    <property type="match status" value="1"/>
</dbReference>
<sequence length="201" mass="20748">MAVELPISSLLINPAATFDEIREQSADALRQAMGVVVEPSMLTAIAPHPDAADIPDTPTIATFAGFPTGKHHSLIKATEARFAVQQGATIVALVPDVAHVQQRQSTALITEVATCRESIPRPAQLAVVLETTVLDPATLQWAVRQLQPVGVDAFIAGTTGSSPEGIHALTSASSVPVIGVGGHESAPALVEAGAGALWAIF</sequence>
<dbReference type="EC" id="4.1.2.4" evidence="3"/>